<dbReference type="InterPro" id="IPR003793">
    <property type="entry name" value="UPF0166"/>
</dbReference>
<dbReference type="InterPro" id="IPR011322">
    <property type="entry name" value="N-reg_PII-like_a/b"/>
</dbReference>
<keyword evidence="3" id="KW-1185">Reference proteome</keyword>
<name>A0A444J3X0_9BACT</name>
<dbReference type="Pfam" id="PF02641">
    <property type="entry name" value="DUF190"/>
    <property type="match status" value="1"/>
</dbReference>
<evidence type="ECO:0000313" key="2">
    <source>
        <dbReference type="EMBL" id="RWX47705.1"/>
    </source>
</evidence>
<dbReference type="Proteomes" id="UP000288086">
    <property type="component" value="Unassembled WGS sequence"/>
</dbReference>
<organism evidence="2 3">
    <name type="scientific">Candidatus Electrothrix communis</name>
    <dbReference type="NCBI Taxonomy" id="1859133"/>
    <lineage>
        <taxon>Bacteria</taxon>
        <taxon>Pseudomonadati</taxon>
        <taxon>Thermodesulfobacteriota</taxon>
        <taxon>Desulfobulbia</taxon>
        <taxon>Desulfobulbales</taxon>
        <taxon>Desulfobulbaceae</taxon>
        <taxon>Candidatus Electrothrix</taxon>
    </lineage>
</organism>
<protein>
    <submittedName>
        <fullName evidence="2">Putative ACR</fullName>
    </submittedName>
</protein>
<comment type="caution">
    <text evidence="2">The sequence shown here is derived from an EMBL/GenBank/DDBJ whole genome shotgun (WGS) entry which is preliminary data.</text>
</comment>
<accession>A0A444J3X0</accession>
<evidence type="ECO:0000313" key="3">
    <source>
        <dbReference type="Proteomes" id="UP000288086"/>
    </source>
</evidence>
<dbReference type="SUPFAM" id="SSF54913">
    <property type="entry name" value="GlnB-like"/>
    <property type="match status" value="1"/>
</dbReference>
<dbReference type="AlphaFoldDB" id="A0A444J3X0"/>
<dbReference type="Gene3D" id="3.30.70.120">
    <property type="match status" value="1"/>
</dbReference>
<sequence>MVLELIDTRQKLEAFLDILDPVVPEGVVTLEKVHVRLYRHDKEKQGER</sequence>
<evidence type="ECO:0000256" key="1">
    <source>
        <dbReference type="ARBA" id="ARBA00010554"/>
    </source>
</evidence>
<reference evidence="2 3" key="1">
    <citation type="submission" date="2017-01" db="EMBL/GenBank/DDBJ databases">
        <title>The cable genome- insights into the physiology and evolution of filamentous bacteria capable of sulfide oxidation via long distance electron transfer.</title>
        <authorList>
            <person name="Schreiber L."/>
            <person name="Bjerg J.T."/>
            <person name="Boggild A."/>
            <person name="Van De Vossenberg J."/>
            <person name="Meysman F."/>
            <person name="Nielsen L.P."/>
            <person name="Schramm A."/>
            <person name="Kjeldsen K.U."/>
        </authorList>
    </citation>
    <scope>NUCLEOTIDE SEQUENCE [LARGE SCALE GENOMIC DNA]</scope>
    <source>
        <strain evidence="2">A1</strain>
    </source>
</reference>
<dbReference type="EMBL" id="MTKP01000207">
    <property type="protein sequence ID" value="RWX47705.1"/>
    <property type="molecule type" value="Genomic_DNA"/>
</dbReference>
<dbReference type="InterPro" id="IPR015867">
    <property type="entry name" value="N-reg_PII/ATP_PRibTrfase_C"/>
</dbReference>
<comment type="similarity">
    <text evidence="1">Belongs to the UPF0166 family.</text>
</comment>
<gene>
    <name evidence="2" type="ORF">VT98_12074</name>
</gene>
<proteinExistence type="inferred from homology"/>